<accession>A0ABS7AK34</accession>
<dbReference type="Gene3D" id="2.150.10.10">
    <property type="entry name" value="Serralysin-like metalloprotease, C-terminal"/>
    <property type="match status" value="3"/>
</dbReference>
<dbReference type="RefSeq" id="WP_219766206.1">
    <property type="nucleotide sequence ID" value="NZ_JAHYBZ010000012.1"/>
</dbReference>
<keyword evidence="5" id="KW-0677">Repeat</keyword>
<feature type="domain" description="Calx-beta" evidence="9">
    <location>
        <begin position="111"/>
        <end position="214"/>
    </location>
</feature>
<dbReference type="PANTHER" id="PTHR11878:SF65">
    <property type="entry name" value="NA_CA-EXCHANGE PROTEIN, ISOFORM G"/>
    <property type="match status" value="1"/>
</dbReference>
<dbReference type="SMART" id="SM00237">
    <property type="entry name" value="Calx_beta"/>
    <property type="match status" value="8"/>
</dbReference>
<keyword evidence="3" id="KW-0964">Secreted</keyword>
<comment type="subcellular location">
    <subcellularLocation>
        <location evidence="2">Secreted</location>
    </subcellularLocation>
</comment>
<evidence type="ECO:0000256" key="6">
    <source>
        <dbReference type="ARBA" id="ARBA00022837"/>
    </source>
</evidence>
<reference evidence="10 11" key="1">
    <citation type="submission" date="2021-07" db="EMBL/GenBank/DDBJ databases">
        <authorList>
            <person name="So Y."/>
        </authorList>
    </citation>
    <scope>NUCLEOTIDE SEQUENCE [LARGE SCALE GENOMIC DNA]</scope>
    <source>
        <strain evidence="10 11">HJA6</strain>
    </source>
</reference>
<comment type="caution">
    <text evidence="10">The sequence shown here is derived from an EMBL/GenBank/DDBJ whole genome shotgun (WGS) entry which is preliminary data.</text>
</comment>
<dbReference type="InterPro" id="IPR003644">
    <property type="entry name" value="Calx_beta"/>
</dbReference>
<dbReference type="InterPro" id="IPR018511">
    <property type="entry name" value="Hemolysin-typ_Ca-bd_CS"/>
</dbReference>
<evidence type="ECO:0000313" key="10">
    <source>
        <dbReference type="EMBL" id="MBW6401494.1"/>
    </source>
</evidence>
<keyword evidence="7" id="KW-0813">Transport</keyword>
<dbReference type="InterPro" id="IPR051171">
    <property type="entry name" value="CaCA"/>
</dbReference>
<keyword evidence="11" id="KW-1185">Reference proteome</keyword>
<feature type="domain" description="Calx-beta" evidence="9">
    <location>
        <begin position="345"/>
        <end position="448"/>
    </location>
</feature>
<dbReference type="InterPro" id="IPR001343">
    <property type="entry name" value="Hemolysn_Ca-bd"/>
</dbReference>
<dbReference type="Gene3D" id="2.60.40.2030">
    <property type="match status" value="9"/>
</dbReference>
<dbReference type="PRINTS" id="PR00313">
    <property type="entry name" value="CABNDNGRPT"/>
</dbReference>
<name>A0ABS7AK34_9PROT</name>
<gene>
    <name evidence="10" type="ORF">KPL78_26825</name>
</gene>
<feature type="domain" description="Calx-beta" evidence="9">
    <location>
        <begin position="581"/>
        <end position="684"/>
    </location>
</feature>
<feature type="compositionally biased region" description="Low complexity" evidence="8">
    <location>
        <begin position="1097"/>
        <end position="1110"/>
    </location>
</feature>
<evidence type="ECO:0000256" key="2">
    <source>
        <dbReference type="ARBA" id="ARBA00004613"/>
    </source>
</evidence>
<evidence type="ECO:0000256" key="5">
    <source>
        <dbReference type="ARBA" id="ARBA00022737"/>
    </source>
</evidence>
<sequence length="1527" mass="152248">MSGPVIRITGSSLAEISPGYGTLLFTVTLDEVSAVPITVQYRTIGGTAMPGVDYSDTGVATLTIPAGQPSGTISIALDPDTVDERDESVVVELFNPTGGAGFAGNQPSIRATGVILDDDGAASNLALFVSDATVIEGDSGAGQAAFELRLSRPATTPMTFTYATKDGSATAGQDYTATKGTVVFGVGESSKTVTVAVSGDNAMEVTEAFFLAVTPSGNALAGATGTATILDDDAGGAPVVSLAGGVLTEISPGYGTLIYTLTLSEASAAPVSVQYRAMGGTALTGDDYADTGVRTVTFAAGQTVKTIDIQVKTDALDEIDESVVVEVFNPTGGAALEGGQPSLRAIGTILDDDGAGSNLALFVSDPKVIEGDAGKTKVVFELHLSQPATASMTFTYATQDGSAVAGQDYTAKTGSVTFAAGQQTAFVTIDVVGNAVAENNESFFLTVKPSSAAVAGTTGMATILDDDTGGGVVPVVSVSGGVLNEITSGYGTLVYTITLSEPSAASVTLQYRIVGGTALSGTDYAEDGTRTVTFAPGQTVATVEVSVAHDTLDERDESVVLEVFNPTGGVVLPAGQPSIQAIGVIRDNDGAGSNLSLFVSDPQLIEGDAGVAQAVFELRLSQPATSAMTFTYSTQDGSAVAGQDYTAKTGSVTFAVGQQTAFVTVNVTGNTAAENNESFFLTVTPDQTGLLGATGMATILDDDTGGGSVPVISVKGGTLNEITSGYGTLLYTVTLSEPSTAPVTVHYRIFGGTALAGVDVEQHGDVTITFAAGQTVKTIEVAVASDSLDEVDESVVLELFNPGGGAVFAGNQPTIRATGVILDDDGAGSNLALFVSDPQIIEGNAGLRQAVFELRLSRPGETAQTFDFATSNLTALAGSDYVAKTGSVTFAAGQQTAFVTVDIVGNAVAEASETFALTVTPRDAGMGSVNGTATILDDDAGGGGVPVISARAGVLSEISSGYGQLFYTITLSQASTAAISVSYRTLTTGTATSGIDFSARNTIITFAAGETSRTVVISLGTDSLLEPNETVVLELFGATGGAVFAGGATTLQVAGVIIDNDGPHSGGAGNDTMSGTGVGDTLRGADGHDSLLGQGGDDSLLGGTGNDTLDGGTGGDTLDGGLGKNVLRGGAGDDFYVFDETPDTVVEAANAGIDTLLLTGAGAAPTLGMMANVERAVVLGAARGVIGNGLDNLIVGGSGNDTFNGGAGHDTLDGGLGNDRLLGGTGNDLYIVNSQADVVIEGANQGIDTVRTTAANHTLQANVENLEAAGAIAHTLTGNALANLITGNVGNDTLLGGAGADTLDGGLGTDRLVGGGGNDFYIVTPGDVVVEGANQGIDTVSASGGGGVTLTGNVEVLLLGGDLAMNGVGNGLGNRIEGNSAANTLNGLGGADSLFGGGGADVLIGGTGTDSLTGGAGNDLFRFTSVADSTVAAPDVILDFVSIPGQIDRVDLRSIDANPFVAGNQAFAFIGAAAFDGDGAASAGQVRVQTLAAGRFRAEADVDGNGAADFAVEIHSANTPAAGWFLL</sequence>
<protein>
    <submittedName>
        <fullName evidence="10">M10 family metallopeptidase C-terminal domain-containing protein</fullName>
    </submittedName>
</protein>
<dbReference type="Pfam" id="PF00353">
    <property type="entry name" value="HemolysinCabind"/>
    <property type="match status" value="5"/>
</dbReference>
<evidence type="ECO:0000256" key="4">
    <source>
        <dbReference type="ARBA" id="ARBA00022729"/>
    </source>
</evidence>
<dbReference type="Proteomes" id="UP001196565">
    <property type="component" value="Unassembled WGS sequence"/>
</dbReference>
<keyword evidence="6" id="KW-0106">Calcium</keyword>
<dbReference type="EMBL" id="JAHYBZ010000012">
    <property type="protein sequence ID" value="MBW6401494.1"/>
    <property type="molecule type" value="Genomic_DNA"/>
</dbReference>
<evidence type="ECO:0000313" key="11">
    <source>
        <dbReference type="Proteomes" id="UP001196565"/>
    </source>
</evidence>
<evidence type="ECO:0000256" key="7">
    <source>
        <dbReference type="ARBA" id="ARBA00023065"/>
    </source>
</evidence>
<dbReference type="PROSITE" id="PS00330">
    <property type="entry name" value="HEMOLYSIN_CALCIUM"/>
    <property type="match status" value="6"/>
</dbReference>
<dbReference type="InterPro" id="IPR038081">
    <property type="entry name" value="CalX-like_sf"/>
</dbReference>
<dbReference type="SUPFAM" id="SSF51120">
    <property type="entry name" value="beta-Roll"/>
    <property type="match status" value="4"/>
</dbReference>
<feature type="region of interest" description="Disordered" evidence="8">
    <location>
        <begin position="1065"/>
        <end position="1116"/>
    </location>
</feature>
<feature type="domain" description="Calx-beta" evidence="9">
    <location>
        <begin position="817"/>
        <end position="920"/>
    </location>
</feature>
<organism evidence="10 11">
    <name type="scientific">Roseomonas alba</name>
    <dbReference type="NCBI Taxonomy" id="2846776"/>
    <lineage>
        <taxon>Bacteria</taxon>
        <taxon>Pseudomonadati</taxon>
        <taxon>Pseudomonadota</taxon>
        <taxon>Alphaproteobacteria</taxon>
        <taxon>Acetobacterales</taxon>
        <taxon>Roseomonadaceae</taxon>
        <taxon>Roseomonas</taxon>
    </lineage>
</organism>
<dbReference type="SUPFAM" id="SSF141072">
    <property type="entry name" value="CalX-like"/>
    <property type="match status" value="9"/>
</dbReference>
<dbReference type="InterPro" id="IPR013858">
    <property type="entry name" value="Peptidase_M10B_C"/>
</dbReference>
<keyword evidence="4" id="KW-0732">Signal</keyword>
<evidence type="ECO:0000259" key="9">
    <source>
        <dbReference type="SMART" id="SM00237"/>
    </source>
</evidence>
<feature type="domain" description="Calx-beta" evidence="9">
    <location>
        <begin position="8"/>
        <end position="94"/>
    </location>
</feature>
<evidence type="ECO:0000256" key="8">
    <source>
        <dbReference type="SAM" id="MobiDB-lite"/>
    </source>
</evidence>
<feature type="domain" description="Calx-beta" evidence="9">
    <location>
        <begin position="695"/>
        <end position="800"/>
    </location>
</feature>
<proteinExistence type="predicted"/>
<feature type="domain" description="Calx-beta" evidence="9">
    <location>
        <begin position="225"/>
        <end position="328"/>
    </location>
</feature>
<dbReference type="PANTHER" id="PTHR11878">
    <property type="entry name" value="SODIUM/CALCIUM EXCHANGER"/>
    <property type="match status" value="1"/>
</dbReference>
<dbReference type="Pfam" id="PF03160">
    <property type="entry name" value="Calx-beta"/>
    <property type="match status" value="9"/>
</dbReference>
<evidence type="ECO:0000256" key="3">
    <source>
        <dbReference type="ARBA" id="ARBA00022525"/>
    </source>
</evidence>
<feature type="domain" description="Calx-beta" evidence="9">
    <location>
        <begin position="459"/>
        <end position="564"/>
    </location>
</feature>
<dbReference type="InterPro" id="IPR011049">
    <property type="entry name" value="Serralysin-like_metalloprot_C"/>
</dbReference>
<dbReference type="Pfam" id="PF08548">
    <property type="entry name" value="Peptidase_M10_C"/>
    <property type="match status" value="1"/>
</dbReference>
<evidence type="ECO:0000256" key="1">
    <source>
        <dbReference type="ARBA" id="ARBA00001913"/>
    </source>
</evidence>
<keyword evidence="7" id="KW-0406">Ion transport</keyword>
<comment type="cofactor">
    <cofactor evidence="1">
        <name>Ca(2+)</name>
        <dbReference type="ChEBI" id="CHEBI:29108"/>
    </cofactor>
</comment>